<accession>A0A1N6U4N3</accession>
<dbReference type="InterPro" id="IPR016166">
    <property type="entry name" value="FAD-bd_PCMH"/>
</dbReference>
<feature type="domain" description="FAD-binding PCMH-type" evidence="3">
    <location>
        <begin position="13"/>
        <end position="177"/>
    </location>
</feature>
<keyword evidence="1" id="KW-0274">FAD</keyword>
<dbReference type="PIRSF" id="PIRSF000136">
    <property type="entry name" value="LGO_GLO"/>
    <property type="match status" value="1"/>
</dbReference>
<dbReference type="InterPro" id="IPR016167">
    <property type="entry name" value="FAD-bd_PCMH_sub1"/>
</dbReference>
<name>A0A1N6U4N3_9SPIO</name>
<reference evidence="4 5" key="1">
    <citation type="submission" date="2017-01" db="EMBL/GenBank/DDBJ databases">
        <authorList>
            <person name="Mah S.A."/>
            <person name="Swanson W.J."/>
            <person name="Moy G.W."/>
            <person name="Vacquier V.D."/>
        </authorList>
    </citation>
    <scope>NUCLEOTIDE SEQUENCE [LARGE SCALE GENOMIC DNA]</scope>
    <source>
        <strain evidence="4 5">ASpG1</strain>
    </source>
</reference>
<dbReference type="InterPro" id="IPR010031">
    <property type="entry name" value="FAD_lactone_oxidase-like"/>
</dbReference>
<dbReference type="Gene3D" id="3.30.465.10">
    <property type="match status" value="1"/>
</dbReference>
<dbReference type="InterPro" id="IPR016171">
    <property type="entry name" value="Vanillyl_alc_oxidase_C-sub2"/>
</dbReference>
<dbReference type="AlphaFoldDB" id="A0A1N6U4N3"/>
<dbReference type="InterPro" id="IPR036318">
    <property type="entry name" value="FAD-bd_PCMH-like_sf"/>
</dbReference>
<evidence type="ECO:0000313" key="5">
    <source>
        <dbReference type="Proteomes" id="UP000186400"/>
    </source>
</evidence>
<dbReference type="SUPFAM" id="SSF56176">
    <property type="entry name" value="FAD-binding/transporter-associated domain-like"/>
    <property type="match status" value="1"/>
</dbReference>
<dbReference type="GO" id="GO:0003885">
    <property type="term" value="F:D-arabinono-1,4-lactone oxidase activity"/>
    <property type="evidence" value="ECO:0007669"/>
    <property type="project" value="InterPro"/>
</dbReference>
<keyword evidence="2" id="KW-0560">Oxidoreductase</keyword>
<evidence type="ECO:0000313" key="4">
    <source>
        <dbReference type="EMBL" id="SIQ60608.1"/>
    </source>
</evidence>
<dbReference type="PANTHER" id="PTHR43762:SF1">
    <property type="entry name" value="D-ARABINONO-1,4-LACTONE OXIDASE"/>
    <property type="match status" value="1"/>
</dbReference>
<dbReference type="GO" id="GO:0016020">
    <property type="term" value="C:membrane"/>
    <property type="evidence" value="ECO:0007669"/>
    <property type="project" value="InterPro"/>
</dbReference>
<dbReference type="OrthoDB" id="9800184at2"/>
<organism evidence="4 5">
    <name type="scientific">Alkalispirochaeta americana</name>
    <dbReference type="NCBI Taxonomy" id="159291"/>
    <lineage>
        <taxon>Bacteria</taxon>
        <taxon>Pseudomonadati</taxon>
        <taxon>Spirochaetota</taxon>
        <taxon>Spirochaetia</taxon>
        <taxon>Spirochaetales</taxon>
        <taxon>Spirochaetaceae</taxon>
        <taxon>Alkalispirochaeta</taxon>
    </lineage>
</organism>
<evidence type="ECO:0000259" key="3">
    <source>
        <dbReference type="PROSITE" id="PS51387"/>
    </source>
</evidence>
<evidence type="ECO:0000256" key="1">
    <source>
        <dbReference type="ARBA" id="ARBA00022827"/>
    </source>
</evidence>
<proteinExistence type="predicted"/>
<dbReference type="PROSITE" id="PS51387">
    <property type="entry name" value="FAD_PCMH"/>
    <property type="match status" value="1"/>
</dbReference>
<dbReference type="EMBL" id="FTMS01000011">
    <property type="protein sequence ID" value="SIQ60608.1"/>
    <property type="molecule type" value="Genomic_DNA"/>
</dbReference>
<dbReference type="InterPro" id="IPR006094">
    <property type="entry name" value="Oxid_FAD_bind_N"/>
</dbReference>
<sequence>MSDEKWVSWNGNIRHRYEKLHEPSTEEDLARAVGAARNIRPYGNKQSSADIAAGAEELISFDRYGEILRIDPEKREITAQAGVRLGVLLREIDRQGWSLSALPDIDTVTLAGAIATGTHGTAGTGRLLGDHMVACRVVTARGEVREFHEDDPEMPALRLSLGVLGVFSTITLRCDPGFRLAVTERPVKDTVWRERYSSLLEKHPFLRILSLPHTGYGYLITGDYAREPLAGPGKPWWIKHRRAVSARLYGRTVKHPSFTVTANRILKGLFFSHTQRSFGTLYEATVTKSRGSTLELAEWTVALDRFDALFDELSAALQDRSNPAFVHIPMDVRFLKADRTWLSYAFERDCVTVGCVCRIPEAADSYAAFGVVEEIFRRYGGRPHWAKRHAMRGDDFSAIYPRWQDFLDLRQKMDPQGTFLTPSLRDLLGIPRE</sequence>
<keyword evidence="5" id="KW-1185">Reference proteome</keyword>
<dbReference type="InterPro" id="IPR016169">
    <property type="entry name" value="FAD-bd_PCMH_sub2"/>
</dbReference>
<dbReference type="PANTHER" id="PTHR43762">
    <property type="entry name" value="L-GULONOLACTONE OXIDASE"/>
    <property type="match status" value="1"/>
</dbReference>
<evidence type="ECO:0000256" key="2">
    <source>
        <dbReference type="ARBA" id="ARBA00023002"/>
    </source>
</evidence>
<dbReference type="Gene3D" id="3.30.43.10">
    <property type="entry name" value="Uridine Diphospho-n-acetylenolpyruvylglucosamine Reductase, domain 2"/>
    <property type="match status" value="1"/>
</dbReference>
<protein>
    <submittedName>
        <fullName evidence="4">L-gulonolactone oxidase</fullName>
    </submittedName>
</protein>
<dbReference type="Gene3D" id="3.30.70.2520">
    <property type="match status" value="1"/>
</dbReference>
<dbReference type="Pfam" id="PF04030">
    <property type="entry name" value="ALO"/>
    <property type="match status" value="1"/>
</dbReference>
<dbReference type="RefSeq" id="WP_076489075.1">
    <property type="nucleotide sequence ID" value="NZ_FTMS01000011.1"/>
</dbReference>
<dbReference type="STRING" id="159291.SAMN05920897_111107"/>
<keyword evidence="1" id="KW-0285">Flavoprotein</keyword>
<gene>
    <name evidence="4" type="ORF">SAMN05920897_111107</name>
</gene>
<dbReference type="InterPro" id="IPR007173">
    <property type="entry name" value="ALO_C"/>
</dbReference>
<dbReference type="Proteomes" id="UP000186400">
    <property type="component" value="Unassembled WGS sequence"/>
</dbReference>
<dbReference type="GO" id="GO:0071949">
    <property type="term" value="F:FAD binding"/>
    <property type="evidence" value="ECO:0007669"/>
    <property type="project" value="InterPro"/>
</dbReference>
<dbReference type="Gene3D" id="1.10.45.10">
    <property type="entry name" value="Vanillyl-alcohol Oxidase, Chain A, domain 4"/>
    <property type="match status" value="1"/>
</dbReference>
<dbReference type="Pfam" id="PF01565">
    <property type="entry name" value="FAD_binding_4"/>
    <property type="match status" value="1"/>
</dbReference>